<dbReference type="EMBL" id="KB534020">
    <property type="protein sequence ID" value="EMP34100.1"/>
    <property type="molecule type" value="Genomic_DNA"/>
</dbReference>
<evidence type="ECO:0000313" key="2">
    <source>
        <dbReference type="Proteomes" id="UP000031443"/>
    </source>
</evidence>
<proteinExistence type="predicted"/>
<reference evidence="2" key="1">
    <citation type="journal article" date="2013" name="Nat. Genet.">
        <title>The draft genomes of soft-shell turtle and green sea turtle yield insights into the development and evolution of the turtle-specific body plan.</title>
        <authorList>
            <person name="Wang Z."/>
            <person name="Pascual-Anaya J."/>
            <person name="Zadissa A."/>
            <person name="Li W."/>
            <person name="Niimura Y."/>
            <person name="Huang Z."/>
            <person name="Li C."/>
            <person name="White S."/>
            <person name="Xiong Z."/>
            <person name="Fang D."/>
            <person name="Wang B."/>
            <person name="Ming Y."/>
            <person name="Chen Y."/>
            <person name="Zheng Y."/>
            <person name="Kuraku S."/>
            <person name="Pignatelli M."/>
            <person name="Herrero J."/>
            <person name="Beal K."/>
            <person name="Nozawa M."/>
            <person name="Li Q."/>
            <person name="Wang J."/>
            <person name="Zhang H."/>
            <person name="Yu L."/>
            <person name="Shigenobu S."/>
            <person name="Wang J."/>
            <person name="Liu J."/>
            <person name="Flicek P."/>
            <person name="Searle S."/>
            <person name="Wang J."/>
            <person name="Kuratani S."/>
            <person name="Yin Y."/>
            <person name="Aken B."/>
            <person name="Zhang G."/>
            <person name="Irie N."/>
        </authorList>
    </citation>
    <scope>NUCLEOTIDE SEQUENCE [LARGE SCALE GENOMIC DNA]</scope>
</reference>
<gene>
    <name evidence="1" type="ORF">UY3_08746</name>
</gene>
<evidence type="ECO:0000313" key="1">
    <source>
        <dbReference type="EMBL" id="EMP34100.1"/>
    </source>
</evidence>
<organism evidence="1 2">
    <name type="scientific">Chelonia mydas</name>
    <name type="common">Green sea-turtle</name>
    <name type="synonym">Chelonia agassizi</name>
    <dbReference type="NCBI Taxonomy" id="8469"/>
    <lineage>
        <taxon>Eukaryota</taxon>
        <taxon>Metazoa</taxon>
        <taxon>Chordata</taxon>
        <taxon>Craniata</taxon>
        <taxon>Vertebrata</taxon>
        <taxon>Euteleostomi</taxon>
        <taxon>Archelosauria</taxon>
        <taxon>Testudinata</taxon>
        <taxon>Testudines</taxon>
        <taxon>Cryptodira</taxon>
        <taxon>Durocryptodira</taxon>
        <taxon>Americhelydia</taxon>
        <taxon>Chelonioidea</taxon>
        <taxon>Cheloniidae</taxon>
        <taxon>Chelonia</taxon>
    </lineage>
</organism>
<protein>
    <submittedName>
        <fullName evidence="1">Uncharacterized protein</fullName>
    </submittedName>
</protein>
<dbReference type="AlphaFoldDB" id="M7BEU1"/>
<accession>M7BEU1</accession>
<dbReference type="Proteomes" id="UP000031443">
    <property type="component" value="Unassembled WGS sequence"/>
</dbReference>
<name>M7BEU1_CHEMY</name>
<sequence length="337" mass="36639">MREDRSKLCSFSYVNNVAEVVVLRSTYGGVHTTRCRLETLSRRLPLRFKWKTGVAGRATGSRFSGSIDRGCIAFNGGRKTFVVEEEEKKEEEASLSGVLNGGRGADAIDDDDAGDCLLDTLRGGRGPLVMDDDGTSLLGGSPILQGAVYVQSPLKPVRVEGVQHLAVLDVRWSTGVNGRAICGRFSRSSLDPLNRPPMYRSPCVNPPPTGKDSWMSFTHTLHQCLAKLFRLGPKHRIWSLGDKSAHRSIQQISADILGSLDAQNASKRAAMMALNLVDLLPGGSLIWRSWDSREQPLMVSTMGRREPAQLRAAAGLGWCAKGIFVSLSPAVRSATHP</sequence>
<keyword evidence="2" id="KW-1185">Reference proteome</keyword>